<name>A0A158BPC9_9BURK</name>
<dbReference type="OrthoDB" id="6018988at2"/>
<organism evidence="1 2">
    <name type="scientific">Caballeronia temeraria</name>
    <dbReference type="NCBI Taxonomy" id="1777137"/>
    <lineage>
        <taxon>Bacteria</taxon>
        <taxon>Pseudomonadati</taxon>
        <taxon>Pseudomonadota</taxon>
        <taxon>Betaproteobacteria</taxon>
        <taxon>Burkholderiales</taxon>
        <taxon>Burkholderiaceae</taxon>
        <taxon>Caballeronia</taxon>
    </lineage>
</organism>
<gene>
    <name evidence="1" type="ORF">AWB76_04481</name>
</gene>
<proteinExistence type="predicted"/>
<dbReference type="Proteomes" id="UP000054624">
    <property type="component" value="Unassembled WGS sequence"/>
</dbReference>
<dbReference type="RefSeq" id="WP_061162242.1">
    <property type="nucleotide sequence ID" value="NZ_FCOI02000015.1"/>
</dbReference>
<evidence type="ECO:0000313" key="2">
    <source>
        <dbReference type="Proteomes" id="UP000054624"/>
    </source>
</evidence>
<dbReference type="AlphaFoldDB" id="A0A158BPC9"/>
<reference evidence="2" key="1">
    <citation type="submission" date="2016-01" db="EMBL/GenBank/DDBJ databases">
        <authorList>
            <person name="Peeters Charlotte."/>
        </authorList>
    </citation>
    <scope>NUCLEOTIDE SEQUENCE [LARGE SCALE GENOMIC DNA]</scope>
</reference>
<protein>
    <submittedName>
        <fullName evidence="1">Uncharacterized protein</fullName>
    </submittedName>
</protein>
<sequence>MVAGTYAPAGHSLINYIALQKNIGFSMADAAKQNTKVTPPSFNDKYYGPMLTAYFHYNDMVALVETGKGTGGWTTPWQPAFDQSMTTFKNLPNNFFDILLNVAYNQGFYGTLMSSYSKLGATATASTVTQVNDWSRVWGKTDSYEQYPYQVRYYLNQFYGRPIPTTSATTFMTPQNHVAFNMTTLGKVFSNVFTTLSYVNPATGQGEFIPAAKAQSAYSIALSQHGVSETSTLDLSNTNDRATIFAVLEDAIKYLEKSLGVQFNATTNSQI</sequence>
<dbReference type="STRING" id="1777137.AWB76_04481"/>
<accession>A0A158BPC9</accession>
<evidence type="ECO:0000313" key="1">
    <source>
        <dbReference type="EMBL" id="SAK71576.1"/>
    </source>
</evidence>
<dbReference type="EMBL" id="FCOI02000015">
    <property type="protein sequence ID" value="SAK71576.1"/>
    <property type="molecule type" value="Genomic_DNA"/>
</dbReference>
<keyword evidence="2" id="KW-1185">Reference proteome</keyword>